<dbReference type="Pfam" id="PF01638">
    <property type="entry name" value="HxlR"/>
    <property type="match status" value="1"/>
</dbReference>
<evidence type="ECO:0000256" key="2">
    <source>
        <dbReference type="ARBA" id="ARBA00023125"/>
    </source>
</evidence>
<protein>
    <submittedName>
        <fullName evidence="5">HxlR family transcriptional regulator</fullName>
    </submittedName>
</protein>
<dbReference type="GO" id="GO:0003677">
    <property type="term" value="F:DNA binding"/>
    <property type="evidence" value="ECO:0007669"/>
    <property type="project" value="UniProtKB-KW"/>
</dbReference>
<keyword evidence="3" id="KW-0804">Transcription</keyword>
<dbReference type="GeneID" id="8680793"/>
<reference evidence="6" key="3">
    <citation type="journal article" date="2011" name="PLoS ONE">
        <title>Genome sequence of a mesophilic hydrogenotrophic methanogen Methanocella paludicola, the first cultivated representative of the order Methanocellales.</title>
        <authorList>
            <person name="Sakai S."/>
            <person name="Takaki Y."/>
            <person name="Shimamura S."/>
            <person name="Sekine M."/>
            <person name="Tajima T."/>
            <person name="Kosugi H."/>
            <person name="Ichikawa N."/>
            <person name="Tasumi E."/>
            <person name="Hiraki A.T."/>
            <person name="Shimizu A."/>
            <person name="Kato Y."/>
            <person name="Nishiko R."/>
            <person name="Mori K."/>
            <person name="Fujita N."/>
            <person name="Imachi H."/>
            <person name="Takai K."/>
        </authorList>
    </citation>
    <scope>NUCLEOTIDE SEQUENCE [LARGE SCALE GENOMIC DNA]</scope>
    <source>
        <strain evidence="6">DSM 17711 / JCM 13418 / NBRC 101707 / SANAE</strain>
    </source>
</reference>
<reference evidence="5 6" key="2">
    <citation type="journal article" date="2008" name="Int. J. Syst. Evol. Microbiol.">
        <title>Methanocella paludicola gen. nov., sp. nov., a methane-producing archaeon, the first isolate of the lineage 'Rice Cluster I', and proposal of the new archaeal order Methanocellales ord. nov.</title>
        <authorList>
            <person name="Sakai S."/>
            <person name="Imachi H."/>
            <person name="Hanada S."/>
            <person name="Ohashi A."/>
            <person name="Harada H."/>
            <person name="Kamagata Y."/>
        </authorList>
    </citation>
    <scope>NUCLEOTIDE SEQUENCE [LARGE SCALE GENOMIC DNA]</scope>
    <source>
        <strain evidence="6">DSM 17711 / JCM 13418 / NBRC 101707 / SANAE</strain>
    </source>
</reference>
<dbReference type="AlphaFoldDB" id="D1YWK5"/>
<dbReference type="InterPro" id="IPR011991">
    <property type="entry name" value="ArsR-like_HTH"/>
</dbReference>
<dbReference type="InParanoid" id="D1YWK5"/>
<evidence type="ECO:0000313" key="5">
    <source>
        <dbReference type="EMBL" id="BAI60827.1"/>
    </source>
</evidence>
<dbReference type="PROSITE" id="PS51118">
    <property type="entry name" value="HTH_HXLR"/>
    <property type="match status" value="1"/>
</dbReference>
<dbReference type="STRING" id="304371.MCP_0755"/>
<reference evidence="5 6" key="1">
    <citation type="journal article" date="2007" name="Appl. Environ. Microbiol.">
        <title>Isolation of key methanogens for global methane emission from rice paddy fields: a novel isolate affiliated with the clone cluster rice cluster I.</title>
        <authorList>
            <person name="Sakai S."/>
            <person name="Imachi H."/>
            <person name="Sekiguchi Y."/>
            <person name="Ohashi A."/>
            <person name="Harada H."/>
            <person name="Kamagata Y."/>
        </authorList>
    </citation>
    <scope>NUCLEOTIDE SEQUENCE [LARGE SCALE GENOMIC DNA]</scope>
    <source>
        <strain evidence="6">DSM 17711 / JCM 13418 / NBRC 101707 / SANAE</strain>
    </source>
</reference>
<dbReference type="CDD" id="cd00090">
    <property type="entry name" value="HTH_ARSR"/>
    <property type="match status" value="1"/>
</dbReference>
<organism evidence="5 6">
    <name type="scientific">Methanocella paludicola (strain DSM 17711 / JCM 13418 / NBRC 101707 / SANAE)</name>
    <dbReference type="NCBI Taxonomy" id="304371"/>
    <lineage>
        <taxon>Archaea</taxon>
        <taxon>Methanobacteriati</taxon>
        <taxon>Methanobacteriota</taxon>
        <taxon>Stenosarchaea group</taxon>
        <taxon>Methanomicrobia</taxon>
        <taxon>Methanocellales</taxon>
        <taxon>Methanocellaceae</taxon>
        <taxon>Methanocella</taxon>
    </lineage>
</organism>
<keyword evidence="6" id="KW-1185">Reference proteome</keyword>
<dbReference type="InterPro" id="IPR036390">
    <property type="entry name" value="WH_DNA-bd_sf"/>
</dbReference>
<dbReference type="SUPFAM" id="SSF46785">
    <property type="entry name" value="Winged helix' DNA-binding domain"/>
    <property type="match status" value="1"/>
</dbReference>
<keyword evidence="1" id="KW-0805">Transcription regulation</keyword>
<dbReference type="RefSeq" id="WP_012899507.1">
    <property type="nucleotide sequence ID" value="NC_013665.1"/>
</dbReference>
<dbReference type="eggNOG" id="arCOG01057">
    <property type="taxonomic scope" value="Archaea"/>
</dbReference>
<proteinExistence type="predicted"/>
<evidence type="ECO:0000256" key="3">
    <source>
        <dbReference type="ARBA" id="ARBA00023163"/>
    </source>
</evidence>
<dbReference type="PANTHER" id="PTHR33204:SF29">
    <property type="entry name" value="TRANSCRIPTIONAL REGULATOR"/>
    <property type="match status" value="1"/>
</dbReference>
<dbReference type="Gene3D" id="1.10.10.10">
    <property type="entry name" value="Winged helix-like DNA-binding domain superfamily/Winged helix DNA-binding domain"/>
    <property type="match status" value="1"/>
</dbReference>
<name>D1YWK5_METPS</name>
<dbReference type="PANTHER" id="PTHR33204">
    <property type="entry name" value="TRANSCRIPTIONAL REGULATOR, MARR FAMILY"/>
    <property type="match status" value="1"/>
</dbReference>
<feature type="domain" description="HTH hxlR-type" evidence="4">
    <location>
        <begin position="10"/>
        <end position="112"/>
    </location>
</feature>
<dbReference type="PATRIC" id="fig|304371.9.peg.785"/>
<dbReference type="InterPro" id="IPR002577">
    <property type="entry name" value="HTH_HxlR"/>
</dbReference>
<evidence type="ECO:0000313" key="6">
    <source>
        <dbReference type="Proteomes" id="UP000001882"/>
    </source>
</evidence>
<evidence type="ECO:0000259" key="4">
    <source>
        <dbReference type="PROSITE" id="PS51118"/>
    </source>
</evidence>
<dbReference type="EMBL" id="AP011532">
    <property type="protein sequence ID" value="BAI60827.1"/>
    <property type="molecule type" value="Genomic_DNA"/>
</dbReference>
<dbReference type="KEGG" id="mpd:MCP_0755"/>
<evidence type="ECO:0000256" key="1">
    <source>
        <dbReference type="ARBA" id="ARBA00023015"/>
    </source>
</evidence>
<sequence>MPMRRKNYHGPVEATVDILAGRWKPLILWALRDGTLRFGQIEEELSAYTPNITKRMLTRQLRELENDGLVVRKVYPEVPPRVEYTLTERYRSLMPIVKLMYEWGKEHMAGQIGYECDGKRTG</sequence>
<dbReference type="Proteomes" id="UP000001882">
    <property type="component" value="Chromosome"/>
</dbReference>
<gene>
    <name evidence="5" type="ordered locus">MCP_0755</name>
</gene>
<accession>D1YWK5</accession>
<dbReference type="InterPro" id="IPR036388">
    <property type="entry name" value="WH-like_DNA-bd_sf"/>
</dbReference>
<keyword evidence="2" id="KW-0238">DNA-binding</keyword>